<name>D9I6E4_9CAUD</name>
<evidence type="ECO:0000313" key="1">
    <source>
        <dbReference type="EMBL" id="ADJ19525.1"/>
    </source>
</evidence>
<dbReference type="KEGG" id="vg:10323197"/>
<evidence type="ECO:0000313" key="2">
    <source>
        <dbReference type="Proteomes" id="UP000000330"/>
    </source>
</evidence>
<dbReference type="EMBL" id="HM114315">
    <property type="protein sequence ID" value="ADJ19525.1"/>
    <property type="molecule type" value="Genomic_DNA"/>
</dbReference>
<dbReference type="Proteomes" id="UP000000330">
    <property type="component" value="Segment"/>
</dbReference>
<dbReference type="RefSeq" id="YP_004300791.1">
    <property type="nucleotide sequence ID" value="NC_015250.1"/>
</dbReference>
<reference evidence="1 2" key="1">
    <citation type="journal article" date="2010" name="Virol. J.">
        <title>Genomes of the T4-related bacteriophages as windows on microbial genome evolution.</title>
        <authorList>
            <person name="Petrov V.M."/>
            <person name="Ratnayaka S."/>
            <person name="Nolan J.M."/>
            <person name="Miller E.S."/>
            <person name="Karam J.D."/>
        </authorList>
    </citation>
    <scope>NUCLEOTIDE SEQUENCE [LARGE SCALE GENOMIC DNA]</scope>
    <source>
        <strain evidence="1">Acj133</strain>
    </source>
</reference>
<gene>
    <name evidence="1" type="ORF">Acj133p210</name>
</gene>
<dbReference type="GeneID" id="10323197"/>
<sequence>MGMYTGFRIVIKLPSELLDRAIALGKLDRSDLSKMDAALWDLSPDNYTQAGIDKVATPEEPRFVALDDGYVQITSGINSKRYGNLVRYLFAAGLDFALCAVQDSYFDIIDLEELVTNNPLLAQKYWDMIGDPMYSSSDINKPGHYDMQYEPGCGWAGTNESYYFNYREHKNEV</sequence>
<accession>D9I6E4</accession>
<protein>
    <submittedName>
        <fullName evidence="1">Uncharacterized protein</fullName>
    </submittedName>
</protein>
<keyword evidence="2" id="KW-1185">Reference proteome</keyword>
<proteinExistence type="predicted"/>
<organism evidence="1 2">
    <name type="scientific">Acinetobacter phage 133</name>
    <dbReference type="NCBI Taxonomy" id="2919552"/>
    <lineage>
        <taxon>Viruses</taxon>
        <taxon>Duplodnaviria</taxon>
        <taxon>Heunggongvirae</taxon>
        <taxon>Uroviricota</taxon>
        <taxon>Caudoviricetes</taxon>
        <taxon>Pantevenvirales</taxon>
        <taxon>Straboviridae</taxon>
        <taxon>Tevenvirinae</taxon>
        <taxon>Centumtrigintavirus</taxon>
        <taxon>Centumtrigintavirus cv133</taxon>
        <taxon>Acinetobacter virus 133</taxon>
    </lineage>
</organism>